<dbReference type="AlphaFoldDB" id="A0A2A9M7M7"/>
<feature type="region of interest" description="Disordered" evidence="2">
    <location>
        <begin position="190"/>
        <end position="246"/>
    </location>
</feature>
<dbReference type="PANTHER" id="PTHR13009:SF22">
    <property type="entry name" value="LD43819P"/>
    <property type="match status" value="1"/>
</dbReference>
<feature type="domain" description="Activator of Hsp90 ATPase AHSA1-like N-terminal" evidence="3">
    <location>
        <begin position="18"/>
        <end position="170"/>
    </location>
</feature>
<proteinExistence type="inferred from homology"/>
<dbReference type="Proteomes" id="UP000224006">
    <property type="component" value="Chromosome X"/>
</dbReference>
<evidence type="ECO:0000259" key="3">
    <source>
        <dbReference type="SMART" id="SM01000"/>
    </source>
</evidence>
<dbReference type="GO" id="GO:0006457">
    <property type="term" value="P:protein folding"/>
    <property type="evidence" value="ECO:0007669"/>
    <property type="project" value="TreeGrafter"/>
</dbReference>
<dbReference type="InterPro" id="IPR015310">
    <property type="entry name" value="AHSA1-like_N"/>
</dbReference>
<gene>
    <name evidence="4" type="ORF">BESB_016190</name>
</gene>
<dbReference type="Gene3D" id="3.15.10.20">
    <property type="entry name" value="Activator of Hsp90 ATPase Aha1, N-terminal domain"/>
    <property type="match status" value="2"/>
</dbReference>
<dbReference type="GO" id="GO:0051087">
    <property type="term" value="F:protein-folding chaperone binding"/>
    <property type="evidence" value="ECO:0007669"/>
    <property type="project" value="InterPro"/>
</dbReference>
<dbReference type="STRING" id="94643.A0A2A9M7M7"/>
<feature type="compositionally biased region" description="Polar residues" evidence="2">
    <location>
        <begin position="219"/>
        <end position="246"/>
    </location>
</feature>
<dbReference type="GO" id="GO:0005829">
    <property type="term" value="C:cytosol"/>
    <property type="evidence" value="ECO:0007669"/>
    <property type="project" value="TreeGrafter"/>
</dbReference>
<evidence type="ECO:0000313" key="4">
    <source>
        <dbReference type="EMBL" id="PFH32301.1"/>
    </source>
</evidence>
<accession>A0A2A9M7M7</accession>
<dbReference type="OrthoDB" id="567237at2759"/>
<feature type="domain" description="Activator of Hsp90 ATPase AHSA1-like N-terminal" evidence="3">
    <location>
        <begin position="251"/>
        <end position="386"/>
    </location>
</feature>
<dbReference type="SUPFAM" id="SSF103111">
    <property type="entry name" value="Activator of Hsp90 ATPase, Aha1"/>
    <property type="match status" value="2"/>
</dbReference>
<dbReference type="GO" id="GO:0001671">
    <property type="term" value="F:ATPase activator activity"/>
    <property type="evidence" value="ECO:0007669"/>
    <property type="project" value="InterPro"/>
</dbReference>
<dbReference type="VEuPathDB" id="ToxoDB:BESB_016190"/>
<comment type="similarity">
    <text evidence="1">Belongs to the AHA1 family.</text>
</comment>
<dbReference type="SMART" id="SM01000">
    <property type="entry name" value="Aha1_N"/>
    <property type="match status" value="2"/>
</dbReference>
<dbReference type="GeneID" id="40306680"/>
<dbReference type="KEGG" id="bbes:BESB_016190"/>
<protein>
    <submittedName>
        <fullName evidence="4">Putative activator of hsp90 ATPase</fullName>
    </submittedName>
</protein>
<dbReference type="Pfam" id="PF09229">
    <property type="entry name" value="Aha1_N"/>
    <property type="match status" value="2"/>
</dbReference>
<name>A0A2A9M7M7_BESBE</name>
<evidence type="ECO:0000256" key="1">
    <source>
        <dbReference type="ARBA" id="ARBA00006817"/>
    </source>
</evidence>
<comment type="caution">
    <text evidence="4">The sequence shown here is derived from an EMBL/GenBank/DDBJ whole genome shotgun (WGS) entry which is preliminary data.</text>
</comment>
<organism evidence="4 5">
    <name type="scientific">Besnoitia besnoiti</name>
    <name type="common">Apicomplexan protozoan</name>
    <dbReference type="NCBI Taxonomy" id="94643"/>
    <lineage>
        <taxon>Eukaryota</taxon>
        <taxon>Sar</taxon>
        <taxon>Alveolata</taxon>
        <taxon>Apicomplexa</taxon>
        <taxon>Conoidasida</taxon>
        <taxon>Coccidia</taxon>
        <taxon>Eucoccidiorida</taxon>
        <taxon>Eimeriorina</taxon>
        <taxon>Sarcocystidae</taxon>
        <taxon>Besnoitia</taxon>
    </lineage>
</organism>
<sequence>MAAAAGSVWNANSWHWEEKSYTKWSREYLQSHLGGLNLLENVQDVTATILPTPAVTGDASVSVRKGKTIMAIDLSVNMQFEAKTAQAGEEGKPCRRCRGEICIGEVSADSVEDRDYTTAAKLIDVPLPEAESMSSDERGKTLKLVKSKGMDTLHAAFQKFIKDLQAAESNTEKLQADKAQREAELKRIQEAEKRNGEEKKPIAEQEKQRDIQMKEDAKQTTSALPQASTPPQATVAGQGSAWNTNSCHWEEKPMTQWCQSTLLERFSKAEVTLLDGSTTLKFFNVKIEGEASNTIRKGKKLVIFDLTIGADWSATARDEAGVFLADSKGRMDITDFSSETLDDYQVTIQGDGKVPAQERIDKAAKKELPAKLKILLDMFVQDLRARG</sequence>
<dbReference type="PANTHER" id="PTHR13009">
    <property type="entry name" value="HEAT SHOCK PROTEIN 90 HSP90 CO-CHAPERONE AHA-1"/>
    <property type="match status" value="1"/>
</dbReference>
<dbReference type="InterPro" id="IPR036338">
    <property type="entry name" value="Aha1"/>
</dbReference>
<dbReference type="RefSeq" id="XP_029216310.1">
    <property type="nucleotide sequence ID" value="XM_029360334.1"/>
</dbReference>
<keyword evidence="5" id="KW-1185">Reference proteome</keyword>
<reference evidence="4 5" key="1">
    <citation type="submission" date="2017-09" db="EMBL/GenBank/DDBJ databases">
        <title>Genome sequencing of Besnoitia besnoiti strain Bb-Ger1.</title>
        <authorList>
            <person name="Schares G."/>
            <person name="Venepally P."/>
            <person name="Lorenzi H.A."/>
        </authorList>
    </citation>
    <scope>NUCLEOTIDE SEQUENCE [LARGE SCALE GENOMIC DNA]</scope>
    <source>
        <strain evidence="4 5">Bb-Ger1</strain>
    </source>
</reference>
<evidence type="ECO:0000256" key="2">
    <source>
        <dbReference type="SAM" id="MobiDB-lite"/>
    </source>
</evidence>
<evidence type="ECO:0000313" key="5">
    <source>
        <dbReference type="Proteomes" id="UP000224006"/>
    </source>
</evidence>
<dbReference type="EMBL" id="NWUJ01000011">
    <property type="protein sequence ID" value="PFH32301.1"/>
    <property type="molecule type" value="Genomic_DNA"/>
</dbReference>
<feature type="compositionally biased region" description="Basic and acidic residues" evidence="2">
    <location>
        <begin position="190"/>
        <end position="218"/>
    </location>
</feature>